<dbReference type="EMBL" id="CP126213">
    <property type="protein sequence ID" value="WIA15038.1"/>
    <property type="molecule type" value="Genomic_DNA"/>
</dbReference>
<feature type="compositionally biased region" description="Basic and acidic residues" evidence="10">
    <location>
        <begin position="432"/>
        <end position="446"/>
    </location>
</feature>
<dbReference type="Pfam" id="PF03129">
    <property type="entry name" value="HGTP_anticodon"/>
    <property type="match status" value="1"/>
</dbReference>
<comment type="similarity">
    <text evidence="2">Belongs to the class-II aminoacyl-tRNA synthetase family.</text>
</comment>
<dbReference type="Proteomes" id="UP001244341">
    <property type="component" value="Chromosome 6b"/>
</dbReference>
<dbReference type="NCBIfam" id="TIGR00442">
    <property type="entry name" value="hisS"/>
    <property type="match status" value="1"/>
</dbReference>
<gene>
    <name evidence="13" type="ORF">OEZ85_001739</name>
</gene>
<evidence type="ECO:0000256" key="4">
    <source>
        <dbReference type="ARBA" id="ARBA00022598"/>
    </source>
</evidence>
<sequence length="984" mass="101127">MSHVKAYTVGGIGSQPGLDNVVSVARGHPIALDHAGSERIKKESPAPKAFQAEADSDGQAVAAAASTPSLSAEQARAVLITRLLSLMNGKTGVRLQVADFLKELLNQNIVPAVPAADDAAALGAVADACKGLGSIAGSSQQLSAALEAAGITAPGVSAAERAAISSGAAASAGVGSLVIVGGKQLLTVVTAVAALSCEAAGAQVKAFEADVVECLGYKGAISAADELKGLLDGSKAAGSRKGLAAEQQAVFSNLPQVLGSAADALGVAYNNVRPEVQSAALPVKAGASPTLPSPTLAPALLDAARALLSVAHSCIARSQTLSSLNPAVEPQLQQLAAAALSGPLAAAQQQLAAVGSELLSPAGVQWGLGAEVQQRGSALQAALAAAAALDALQGAAAVEGLAAVVVLRLAEGPAAEPAAASEQQQQQQQQQDGKENKKKEKKDKKAAGLTLGKGTAVVRAHLEKAVAEAAAAAGTAAGAAGTLQVVDGSLAAAAAVLGGGAGLAAVTAVITAHEASAVKLLEELKLVVEANQARRKPKVAKGARDFLPDQMAIREAAFGIITSVFKRHGAVAIDTPVFELRETLMGKYGEDSKLIYDLADQGGELLSLRYDLTVPFARYVAVNAIGNIKRYHIGKVYRRDQPQLARGRFREFFQCDFDIAGSYAAMVPDAEVLGVLVEILRDLRLGQFTVKLNHRKLLDAMLAIAGVPPQKFRPICSAIDKLDKEPWGVVRAEMVEEKGLPGDVADAIGQFVVLRGEPRQLLATLTASDHPLAQHPDSAAALAELSQLFDYLEAFGALGPISFDLSLARGLDYYTGVIYEAVLEGGNVGSIAAGGRYDKLVGMFSGKDVPAVGVSIGIERVFAIMEGQARQRAADSGVPIRATETQVLVASIGNGMQVKRMEVASKLWAAGIKAEFGFKPNPKMGDQLGYALEQGIPFMVLFGDDELQQGLVKVKGMAAKTEESVPLEGLVGELQRLIAAQAAS</sequence>
<dbReference type="InterPro" id="IPR004154">
    <property type="entry name" value="Anticodon-bd"/>
</dbReference>
<dbReference type="Pfam" id="PF13393">
    <property type="entry name" value="tRNA-synt_His"/>
    <property type="match status" value="1"/>
</dbReference>
<keyword evidence="7" id="KW-0648">Protein biosynthesis</keyword>
<dbReference type="Gene3D" id="3.40.50.800">
    <property type="entry name" value="Anticodon-binding domain"/>
    <property type="match status" value="1"/>
</dbReference>
<keyword evidence="4" id="KW-0436">Ligase</keyword>
<keyword evidence="5" id="KW-0547">Nucleotide-binding</keyword>
<evidence type="ECO:0000313" key="14">
    <source>
        <dbReference type="Proteomes" id="UP001244341"/>
    </source>
</evidence>
<feature type="compositionally biased region" description="Low complexity" evidence="10">
    <location>
        <begin position="416"/>
        <end position="431"/>
    </location>
</feature>
<dbReference type="PANTHER" id="PTHR11476:SF7">
    <property type="entry name" value="HISTIDINE--TRNA LIGASE"/>
    <property type="match status" value="1"/>
</dbReference>
<keyword evidence="8" id="KW-0030">Aminoacyl-tRNA synthetase</keyword>
<dbReference type="InterPro" id="IPR008948">
    <property type="entry name" value="L-Aspartase-like"/>
</dbReference>
<evidence type="ECO:0000256" key="3">
    <source>
        <dbReference type="ARBA" id="ARBA00012815"/>
    </source>
</evidence>
<reference evidence="13 14" key="1">
    <citation type="submission" date="2023-05" db="EMBL/GenBank/DDBJ databases">
        <title>A 100% complete, gapless, phased diploid assembly of the Scenedesmus obliquus UTEX 3031 genome.</title>
        <authorList>
            <person name="Biondi T.C."/>
            <person name="Hanschen E.R."/>
            <person name="Kwon T."/>
            <person name="Eng W."/>
            <person name="Kruse C.P.S."/>
            <person name="Koehler S.I."/>
            <person name="Kunde Y."/>
            <person name="Gleasner C.D."/>
            <person name="You Mak K.T."/>
            <person name="Polle J."/>
            <person name="Hovde B.T."/>
            <person name="Starkenburg S.R."/>
        </authorList>
    </citation>
    <scope>NUCLEOTIDE SEQUENCE [LARGE SCALE GENOMIC DNA]</scope>
    <source>
        <strain evidence="13 14">DOE0152z</strain>
    </source>
</reference>
<dbReference type="InterPro" id="IPR015807">
    <property type="entry name" value="His-tRNA-ligase"/>
</dbReference>
<feature type="domain" description="Class II Histidinyl-tRNA synthetase (HisRS)-like catalytic core" evidence="12">
    <location>
        <begin position="542"/>
        <end position="861"/>
    </location>
</feature>
<dbReference type="EC" id="6.1.1.21" evidence="3"/>
<comment type="catalytic activity">
    <reaction evidence="9">
        <text>tRNA(His) + L-histidine + ATP = L-histidyl-tRNA(His) + AMP + diphosphate + H(+)</text>
        <dbReference type="Rhea" id="RHEA:17313"/>
        <dbReference type="Rhea" id="RHEA-COMP:9665"/>
        <dbReference type="Rhea" id="RHEA-COMP:9689"/>
        <dbReference type="ChEBI" id="CHEBI:15378"/>
        <dbReference type="ChEBI" id="CHEBI:30616"/>
        <dbReference type="ChEBI" id="CHEBI:33019"/>
        <dbReference type="ChEBI" id="CHEBI:57595"/>
        <dbReference type="ChEBI" id="CHEBI:78442"/>
        <dbReference type="ChEBI" id="CHEBI:78527"/>
        <dbReference type="ChEBI" id="CHEBI:456215"/>
        <dbReference type="EC" id="6.1.1.21"/>
    </reaction>
</comment>
<evidence type="ECO:0000256" key="8">
    <source>
        <dbReference type="ARBA" id="ARBA00023146"/>
    </source>
</evidence>
<dbReference type="SUPFAM" id="SSF55681">
    <property type="entry name" value="Class II aaRS and biotin synthetases"/>
    <property type="match status" value="1"/>
</dbReference>
<evidence type="ECO:0000256" key="9">
    <source>
        <dbReference type="ARBA" id="ARBA00047639"/>
    </source>
</evidence>
<comment type="similarity">
    <text evidence="1">Belongs to the PAL/histidase family.</text>
</comment>
<keyword evidence="14" id="KW-1185">Reference proteome</keyword>
<dbReference type="InterPro" id="IPR001106">
    <property type="entry name" value="Aromatic_Lyase"/>
</dbReference>
<evidence type="ECO:0000256" key="6">
    <source>
        <dbReference type="ARBA" id="ARBA00022840"/>
    </source>
</evidence>
<dbReference type="PANTHER" id="PTHR11476">
    <property type="entry name" value="HISTIDYL-TRNA SYNTHETASE"/>
    <property type="match status" value="1"/>
</dbReference>
<dbReference type="InterPro" id="IPR045864">
    <property type="entry name" value="aa-tRNA-synth_II/BPL/LPL"/>
</dbReference>
<dbReference type="CDD" id="cd00859">
    <property type="entry name" value="HisRS_anticodon"/>
    <property type="match status" value="1"/>
</dbReference>
<dbReference type="InterPro" id="IPR024083">
    <property type="entry name" value="Fumarase/histidase_N"/>
</dbReference>
<dbReference type="Gene3D" id="1.20.200.10">
    <property type="entry name" value="Fumarase/aspartase (Central domain)"/>
    <property type="match status" value="1"/>
</dbReference>
<feature type="region of interest" description="Disordered" evidence="10">
    <location>
        <begin position="416"/>
        <end position="447"/>
    </location>
</feature>
<dbReference type="HAMAP" id="MF_00127">
    <property type="entry name" value="His_tRNA_synth"/>
    <property type="match status" value="1"/>
</dbReference>
<dbReference type="Gene3D" id="1.10.275.10">
    <property type="entry name" value="Fumarase/aspartase (N-terminal domain)"/>
    <property type="match status" value="1"/>
</dbReference>
<evidence type="ECO:0000313" key="13">
    <source>
        <dbReference type="EMBL" id="WIA15038.1"/>
    </source>
</evidence>
<dbReference type="InterPro" id="IPR033656">
    <property type="entry name" value="HisRS_anticodon"/>
</dbReference>
<evidence type="ECO:0000259" key="12">
    <source>
        <dbReference type="Pfam" id="PF13393"/>
    </source>
</evidence>
<evidence type="ECO:0000256" key="10">
    <source>
        <dbReference type="SAM" id="MobiDB-lite"/>
    </source>
</evidence>
<dbReference type="Pfam" id="PF00221">
    <property type="entry name" value="Lyase_aromatic"/>
    <property type="match status" value="1"/>
</dbReference>
<dbReference type="CDD" id="cd00773">
    <property type="entry name" value="HisRS-like_core"/>
    <property type="match status" value="1"/>
</dbReference>
<name>A0ABY8U332_TETOB</name>
<proteinExistence type="inferred from homology"/>
<evidence type="ECO:0000259" key="11">
    <source>
        <dbReference type="Pfam" id="PF03129"/>
    </source>
</evidence>
<protein>
    <recommendedName>
        <fullName evidence="3">histidine--tRNA ligase</fullName>
        <ecNumber evidence="3">6.1.1.21</ecNumber>
    </recommendedName>
</protein>
<accession>A0ABY8U332</accession>
<evidence type="ECO:0000256" key="2">
    <source>
        <dbReference type="ARBA" id="ARBA00008226"/>
    </source>
</evidence>
<keyword evidence="6" id="KW-0067">ATP-binding</keyword>
<evidence type="ECO:0000256" key="5">
    <source>
        <dbReference type="ARBA" id="ARBA00022741"/>
    </source>
</evidence>
<dbReference type="Gene3D" id="3.30.930.10">
    <property type="entry name" value="Bira Bifunctional Protein, Domain 2"/>
    <property type="match status" value="1"/>
</dbReference>
<evidence type="ECO:0000256" key="1">
    <source>
        <dbReference type="ARBA" id="ARBA00007238"/>
    </source>
</evidence>
<organism evidence="13 14">
    <name type="scientific">Tetradesmus obliquus</name>
    <name type="common">Green alga</name>
    <name type="synonym">Acutodesmus obliquus</name>
    <dbReference type="NCBI Taxonomy" id="3088"/>
    <lineage>
        <taxon>Eukaryota</taxon>
        <taxon>Viridiplantae</taxon>
        <taxon>Chlorophyta</taxon>
        <taxon>core chlorophytes</taxon>
        <taxon>Chlorophyceae</taxon>
        <taxon>CS clade</taxon>
        <taxon>Sphaeropleales</taxon>
        <taxon>Scenedesmaceae</taxon>
        <taxon>Tetradesmus</taxon>
    </lineage>
</organism>
<dbReference type="SUPFAM" id="SSF48557">
    <property type="entry name" value="L-aspartase-like"/>
    <property type="match status" value="1"/>
</dbReference>
<feature type="domain" description="Anticodon-binding" evidence="11">
    <location>
        <begin position="886"/>
        <end position="976"/>
    </location>
</feature>
<evidence type="ECO:0000256" key="7">
    <source>
        <dbReference type="ARBA" id="ARBA00022917"/>
    </source>
</evidence>
<dbReference type="SUPFAM" id="SSF52954">
    <property type="entry name" value="Class II aaRS ABD-related"/>
    <property type="match status" value="1"/>
</dbReference>
<dbReference type="InterPro" id="IPR036621">
    <property type="entry name" value="Anticodon-bd_dom_sf"/>
</dbReference>
<dbReference type="InterPro" id="IPR041715">
    <property type="entry name" value="HisRS-like_core"/>
</dbReference>